<gene>
    <name evidence="4" type="primary">truA</name>
    <name evidence="9" type="ORF">CHU95_16595</name>
</gene>
<feature type="domain" description="Pseudouridine synthase I TruA alpha/beta" evidence="8">
    <location>
        <begin position="9"/>
        <end position="105"/>
    </location>
</feature>
<dbReference type="RefSeq" id="WP_094457456.1">
    <property type="nucleotide sequence ID" value="NZ_NOXU01000031.1"/>
</dbReference>
<proteinExistence type="inferred from homology"/>
<keyword evidence="3 4" id="KW-0413">Isomerase</keyword>
<dbReference type="Proteomes" id="UP000216998">
    <property type="component" value="Unassembled WGS sequence"/>
</dbReference>
<dbReference type="EMBL" id="NOXU01000031">
    <property type="protein sequence ID" value="OYQ32419.1"/>
    <property type="molecule type" value="Genomic_DNA"/>
</dbReference>
<dbReference type="Pfam" id="PF01416">
    <property type="entry name" value="PseudoU_synth_1"/>
    <property type="match status" value="2"/>
</dbReference>
<dbReference type="GO" id="GO:0160147">
    <property type="term" value="F:tRNA pseudouridine(38-40) synthase activity"/>
    <property type="evidence" value="ECO:0007669"/>
    <property type="project" value="UniProtKB-EC"/>
</dbReference>
<dbReference type="OrthoDB" id="9811823at2"/>
<feature type="binding site" evidence="4 6">
    <location>
        <position position="112"/>
    </location>
    <ligand>
        <name>substrate</name>
    </ligand>
</feature>
<evidence type="ECO:0000256" key="3">
    <source>
        <dbReference type="ARBA" id="ARBA00023235"/>
    </source>
</evidence>
<feature type="domain" description="Pseudouridine synthase I TruA alpha/beta" evidence="8">
    <location>
        <begin position="145"/>
        <end position="247"/>
    </location>
</feature>
<comment type="subunit">
    <text evidence="4">Homodimer.</text>
</comment>
<keyword evidence="2 4" id="KW-0819">tRNA processing</keyword>
<comment type="function">
    <text evidence="4">Formation of pseudouridine at positions 38, 39 and 40 in the anticodon stem and loop of transfer RNAs.</text>
</comment>
<evidence type="ECO:0000313" key="9">
    <source>
        <dbReference type="EMBL" id="OYQ32419.1"/>
    </source>
</evidence>
<sequence length="267" mass="29206">MSQRWKITVEFNGTSFLGWQRQDHGPSVQGCLEEAVTRFSQEVVTVHAAGRTDSGVHATGMVASFDLEKPVSADKVRDALNFHLKPNPIAVLKAEAVEPDFHARFTCIGRSYLYRITNRRAPLALDAGRSWLISHPLDEKAMHMAAQRLIGRHDFSSFRASLCQAASPVKTLAELTVSRMGEEVRIVARARSFLHHQVRNMVGTLKMVGEGRWDADDVSAALAARDRSAAGQTAPADGLYFTRAYYPGDDFPEPISGGPSAPSSTNG</sequence>
<evidence type="ECO:0000256" key="1">
    <source>
        <dbReference type="ARBA" id="ARBA00009375"/>
    </source>
</evidence>
<dbReference type="InterPro" id="IPR020103">
    <property type="entry name" value="PsdUridine_synth_cat_dom_sf"/>
</dbReference>
<dbReference type="PANTHER" id="PTHR11142:SF0">
    <property type="entry name" value="TRNA PSEUDOURIDINE SYNTHASE-LIKE 1"/>
    <property type="match status" value="1"/>
</dbReference>
<comment type="similarity">
    <text evidence="1 4 7">Belongs to the tRNA pseudouridine synthase TruA family.</text>
</comment>
<evidence type="ECO:0000313" key="10">
    <source>
        <dbReference type="Proteomes" id="UP000216998"/>
    </source>
</evidence>
<evidence type="ECO:0000256" key="7">
    <source>
        <dbReference type="RuleBase" id="RU003792"/>
    </source>
</evidence>
<reference evidence="9 10" key="1">
    <citation type="submission" date="2017-07" db="EMBL/GenBank/DDBJ databases">
        <title>Niveispirillum cyanobacteriorum sp. nov., isolated from cyanobacterial aggregates in a eutrophic lake.</title>
        <authorList>
            <person name="Cai H."/>
        </authorList>
    </citation>
    <scope>NUCLEOTIDE SEQUENCE [LARGE SCALE GENOMIC DNA]</scope>
    <source>
        <strain evidence="10">TH1-14</strain>
    </source>
</reference>
<dbReference type="PANTHER" id="PTHR11142">
    <property type="entry name" value="PSEUDOURIDYLATE SYNTHASE"/>
    <property type="match status" value="1"/>
</dbReference>
<dbReference type="HAMAP" id="MF_00171">
    <property type="entry name" value="TruA"/>
    <property type="match status" value="1"/>
</dbReference>
<evidence type="ECO:0000256" key="2">
    <source>
        <dbReference type="ARBA" id="ARBA00022694"/>
    </source>
</evidence>
<dbReference type="Gene3D" id="3.30.70.660">
    <property type="entry name" value="Pseudouridine synthase I, catalytic domain, C-terminal subdomain"/>
    <property type="match status" value="1"/>
</dbReference>
<dbReference type="InterPro" id="IPR020097">
    <property type="entry name" value="PsdUridine_synth_TruA_a/b_dom"/>
</dbReference>
<evidence type="ECO:0000259" key="8">
    <source>
        <dbReference type="Pfam" id="PF01416"/>
    </source>
</evidence>
<dbReference type="SUPFAM" id="SSF55120">
    <property type="entry name" value="Pseudouridine synthase"/>
    <property type="match status" value="1"/>
</dbReference>
<dbReference type="AlphaFoldDB" id="A0A255YTA5"/>
<dbReference type="FunFam" id="3.30.70.580:FF:000001">
    <property type="entry name" value="tRNA pseudouridine synthase A"/>
    <property type="match status" value="1"/>
</dbReference>
<comment type="catalytic activity">
    <reaction evidence="4 7">
        <text>uridine(38/39/40) in tRNA = pseudouridine(38/39/40) in tRNA</text>
        <dbReference type="Rhea" id="RHEA:22376"/>
        <dbReference type="Rhea" id="RHEA-COMP:10085"/>
        <dbReference type="Rhea" id="RHEA-COMP:10087"/>
        <dbReference type="ChEBI" id="CHEBI:65314"/>
        <dbReference type="ChEBI" id="CHEBI:65315"/>
        <dbReference type="EC" id="5.4.99.12"/>
    </reaction>
</comment>
<keyword evidence="10" id="KW-1185">Reference proteome</keyword>
<evidence type="ECO:0000256" key="4">
    <source>
        <dbReference type="HAMAP-Rule" id="MF_00171"/>
    </source>
</evidence>
<evidence type="ECO:0000256" key="5">
    <source>
        <dbReference type="PIRSR" id="PIRSR001430-1"/>
    </source>
</evidence>
<dbReference type="InterPro" id="IPR001406">
    <property type="entry name" value="PsdUridine_synth_TruA"/>
</dbReference>
<dbReference type="Gene3D" id="3.30.70.580">
    <property type="entry name" value="Pseudouridine synthase I, catalytic domain, N-terminal subdomain"/>
    <property type="match status" value="1"/>
</dbReference>
<dbReference type="InterPro" id="IPR020095">
    <property type="entry name" value="PsdUridine_synth_TruA_C"/>
</dbReference>
<dbReference type="CDD" id="cd02570">
    <property type="entry name" value="PseudoU_synth_EcTruA"/>
    <property type="match status" value="1"/>
</dbReference>
<dbReference type="GO" id="GO:0031119">
    <property type="term" value="P:tRNA pseudouridine synthesis"/>
    <property type="evidence" value="ECO:0007669"/>
    <property type="project" value="UniProtKB-UniRule"/>
</dbReference>
<accession>A0A255YTA5</accession>
<name>A0A255YTA5_9PROT</name>
<comment type="caution">
    <text evidence="9">The sequence shown here is derived from an EMBL/GenBank/DDBJ whole genome shotgun (WGS) entry which is preliminary data.</text>
</comment>
<dbReference type="GO" id="GO:0003723">
    <property type="term" value="F:RNA binding"/>
    <property type="evidence" value="ECO:0007669"/>
    <property type="project" value="InterPro"/>
</dbReference>
<evidence type="ECO:0000256" key="6">
    <source>
        <dbReference type="PIRSR" id="PIRSR001430-2"/>
    </source>
</evidence>
<dbReference type="PIRSF" id="PIRSF001430">
    <property type="entry name" value="tRNA_psdUrid_synth"/>
    <property type="match status" value="1"/>
</dbReference>
<dbReference type="NCBIfam" id="TIGR00071">
    <property type="entry name" value="hisT_truA"/>
    <property type="match status" value="1"/>
</dbReference>
<protein>
    <recommendedName>
        <fullName evidence="4">tRNA pseudouridine synthase A</fullName>
        <ecNumber evidence="4">5.4.99.12</ecNumber>
    </recommendedName>
    <alternativeName>
        <fullName evidence="4">tRNA pseudouridine(38-40) synthase</fullName>
    </alternativeName>
    <alternativeName>
        <fullName evidence="4">tRNA pseudouridylate synthase I</fullName>
    </alternativeName>
    <alternativeName>
        <fullName evidence="4">tRNA-uridine isomerase I</fullName>
    </alternativeName>
</protein>
<dbReference type="InterPro" id="IPR020094">
    <property type="entry name" value="TruA/RsuA/RluB/E/F_N"/>
</dbReference>
<comment type="caution">
    <text evidence="4">Lacks conserved residue(s) required for the propagation of feature annotation.</text>
</comment>
<organism evidence="9 10">
    <name type="scientific">Niveispirillum lacus</name>
    <dbReference type="NCBI Taxonomy" id="1981099"/>
    <lineage>
        <taxon>Bacteria</taxon>
        <taxon>Pseudomonadati</taxon>
        <taxon>Pseudomonadota</taxon>
        <taxon>Alphaproteobacteria</taxon>
        <taxon>Rhodospirillales</taxon>
        <taxon>Azospirillaceae</taxon>
        <taxon>Niveispirillum</taxon>
    </lineage>
</organism>
<dbReference type="EC" id="5.4.99.12" evidence="4"/>
<feature type="active site" description="Nucleophile" evidence="4 5">
    <location>
        <position position="53"/>
    </location>
</feature>